<proteinExistence type="predicted"/>
<dbReference type="Proteomes" id="UP000499080">
    <property type="component" value="Unassembled WGS sequence"/>
</dbReference>
<evidence type="ECO:0000313" key="1">
    <source>
        <dbReference type="EMBL" id="GBN05103.1"/>
    </source>
</evidence>
<accession>A0A4Y2KUB8</accession>
<organism evidence="1 2">
    <name type="scientific">Araneus ventricosus</name>
    <name type="common">Orbweaver spider</name>
    <name type="synonym">Epeira ventricosa</name>
    <dbReference type="NCBI Taxonomy" id="182803"/>
    <lineage>
        <taxon>Eukaryota</taxon>
        <taxon>Metazoa</taxon>
        <taxon>Ecdysozoa</taxon>
        <taxon>Arthropoda</taxon>
        <taxon>Chelicerata</taxon>
        <taxon>Arachnida</taxon>
        <taxon>Araneae</taxon>
        <taxon>Araneomorphae</taxon>
        <taxon>Entelegynae</taxon>
        <taxon>Araneoidea</taxon>
        <taxon>Araneidae</taxon>
        <taxon>Araneus</taxon>
    </lineage>
</organism>
<evidence type="ECO:0000313" key="2">
    <source>
        <dbReference type="Proteomes" id="UP000499080"/>
    </source>
</evidence>
<comment type="caution">
    <text evidence="1">The sequence shown here is derived from an EMBL/GenBank/DDBJ whole genome shotgun (WGS) entry which is preliminary data.</text>
</comment>
<reference evidence="1 2" key="1">
    <citation type="journal article" date="2019" name="Sci. Rep.">
        <title>Orb-weaving spider Araneus ventricosus genome elucidates the spidroin gene catalogue.</title>
        <authorList>
            <person name="Kono N."/>
            <person name="Nakamura H."/>
            <person name="Ohtoshi R."/>
            <person name="Moran D.A.P."/>
            <person name="Shinohara A."/>
            <person name="Yoshida Y."/>
            <person name="Fujiwara M."/>
            <person name="Mori M."/>
            <person name="Tomita M."/>
            <person name="Arakawa K."/>
        </authorList>
    </citation>
    <scope>NUCLEOTIDE SEQUENCE [LARGE SCALE GENOMIC DNA]</scope>
</reference>
<sequence length="100" mass="11559">MIAVKNWDVNMCIHLHSIPLVPKLVFSHPFKPINEARHSRTSSRGPNLGRSFDVTLPSQRGPKLASEHEVWDFEFVGIPTLTFRYANFHRFLKLTIAFPF</sequence>
<name>A0A4Y2KUB8_ARAVE</name>
<dbReference type="EMBL" id="BGPR01004941">
    <property type="protein sequence ID" value="GBN05103.1"/>
    <property type="molecule type" value="Genomic_DNA"/>
</dbReference>
<keyword evidence="2" id="KW-1185">Reference proteome</keyword>
<gene>
    <name evidence="1" type="ORF">AVEN_125478_1</name>
</gene>
<dbReference type="AlphaFoldDB" id="A0A4Y2KUB8"/>
<protein>
    <submittedName>
        <fullName evidence="1">Uncharacterized protein</fullName>
    </submittedName>
</protein>